<reference evidence="3 4" key="1">
    <citation type="submission" date="2020-08" db="EMBL/GenBank/DDBJ databases">
        <title>Sequencing the genomes of 1000 actinobacteria strains.</title>
        <authorList>
            <person name="Klenk H.-P."/>
        </authorList>
    </citation>
    <scope>NUCLEOTIDE SEQUENCE [LARGE SCALE GENOMIC DNA]</scope>
    <source>
        <strain evidence="3 4">DSM 28967</strain>
    </source>
</reference>
<keyword evidence="3" id="KW-0560">Oxidoreductase</keyword>
<evidence type="ECO:0000259" key="2">
    <source>
        <dbReference type="PROSITE" id="PS51819"/>
    </source>
</evidence>
<feature type="region of interest" description="Disordered" evidence="1">
    <location>
        <begin position="1"/>
        <end position="24"/>
    </location>
</feature>
<dbReference type="AlphaFoldDB" id="A0A7W9MZA1"/>
<sequence>MSDDRPTHTDIPASADEVPADPTADPVLPGNYLLELIPVPVTDLERAKEFYVRAGFHADVDVTPADGVRIVQLTPPGSHCSITLAEGLPMLEMPAGTLRGLHLVVADIEASRTELIDRGVDVEPVQDLGGVFYAAFADPDGNTWTLQHMPWRK</sequence>
<accession>A0A7W9MZA1</accession>
<dbReference type="InterPro" id="IPR037523">
    <property type="entry name" value="VOC_core"/>
</dbReference>
<keyword evidence="3" id="KW-0223">Dioxygenase</keyword>
<dbReference type="InterPro" id="IPR004360">
    <property type="entry name" value="Glyas_Fos-R_dOase_dom"/>
</dbReference>
<dbReference type="SUPFAM" id="SSF54593">
    <property type="entry name" value="Glyoxalase/Bleomycin resistance protein/Dihydroxybiphenyl dioxygenase"/>
    <property type="match status" value="1"/>
</dbReference>
<dbReference type="EMBL" id="JACHMY010000001">
    <property type="protein sequence ID" value="MBB5841172.1"/>
    <property type="molecule type" value="Genomic_DNA"/>
</dbReference>
<keyword evidence="4" id="KW-1185">Reference proteome</keyword>
<comment type="caution">
    <text evidence="3">The sequence shown here is derived from an EMBL/GenBank/DDBJ whole genome shotgun (WGS) entry which is preliminary data.</text>
</comment>
<dbReference type="Gene3D" id="3.10.180.10">
    <property type="entry name" value="2,3-Dihydroxybiphenyl 1,2-Dioxygenase, domain 1"/>
    <property type="match status" value="1"/>
</dbReference>
<dbReference type="InterPro" id="IPR029068">
    <property type="entry name" value="Glyas_Bleomycin-R_OHBP_Dase"/>
</dbReference>
<dbReference type="PROSITE" id="PS51819">
    <property type="entry name" value="VOC"/>
    <property type="match status" value="1"/>
</dbReference>
<evidence type="ECO:0000313" key="3">
    <source>
        <dbReference type="EMBL" id="MBB5841172.1"/>
    </source>
</evidence>
<dbReference type="Proteomes" id="UP000549971">
    <property type="component" value="Unassembled WGS sequence"/>
</dbReference>
<organism evidence="3 4">
    <name type="scientific">Kribbella italica</name>
    <dbReference type="NCBI Taxonomy" id="1540520"/>
    <lineage>
        <taxon>Bacteria</taxon>
        <taxon>Bacillati</taxon>
        <taxon>Actinomycetota</taxon>
        <taxon>Actinomycetes</taxon>
        <taxon>Propionibacteriales</taxon>
        <taxon>Kribbellaceae</taxon>
        <taxon>Kribbella</taxon>
    </lineage>
</organism>
<dbReference type="GO" id="GO:0016829">
    <property type="term" value="F:lyase activity"/>
    <property type="evidence" value="ECO:0007669"/>
    <property type="project" value="UniProtKB-KW"/>
</dbReference>
<feature type="domain" description="VOC" evidence="2">
    <location>
        <begin position="33"/>
        <end position="149"/>
    </location>
</feature>
<name>A0A7W9MZA1_9ACTN</name>
<dbReference type="GO" id="GO:0051213">
    <property type="term" value="F:dioxygenase activity"/>
    <property type="evidence" value="ECO:0007669"/>
    <property type="project" value="UniProtKB-KW"/>
</dbReference>
<evidence type="ECO:0000313" key="4">
    <source>
        <dbReference type="Proteomes" id="UP000549971"/>
    </source>
</evidence>
<proteinExistence type="predicted"/>
<evidence type="ECO:0000256" key="1">
    <source>
        <dbReference type="SAM" id="MobiDB-lite"/>
    </source>
</evidence>
<dbReference type="RefSeq" id="WP_238356269.1">
    <property type="nucleotide sequence ID" value="NZ_JACHMY010000001.1"/>
</dbReference>
<dbReference type="Pfam" id="PF00903">
    <property type="entry name" value="Glyoxalase"/>
    <property type="match status" value="1"/>
</dbReference>
<gene>
    <name evidence="3" type="ORF">HDA39_007906</name>
</gene>
<keyword evidence="3" id="KW-0456">Lyase</keyword>
<protein>
    <submittedName>
        <fullName evidence="3">Catechol 2,3-dioxygenase-like lactoylglutathione lyase family enzyme</fullName>
    </submittedName>
</protein>